<proteinExistence type="inferred from homology"/>
<feature type="binding site" evidence="7">
    <location>
        <position position="86"/>
    </location>
    <ligand>
        <name>substrate</name>
    </ligand>
</feature>
<name>A0AAR5P6D7_DENPD</name>
<feature type="domain" description="L-asparaginase N-terminal" evidence="9">
    <location>
        <begin position="9"/>
        <end position="218"/>
    </location>
</feature>
<feature type="binding site" evidence="7">
    <location>
        <begin position="117"/>
        <end position="118"/>
    </location>
    <ligand>
        <name>substrate</name>
    </ligand>
</feature>
<dbReference type="InterPro" id="IPR041725">
    <property type="entry name" value="L-asparaginase_I"/>
</dbReference>
<dbReference type="InterPro" id="IPR020827">
    <property type="entry name" value="Asparaginase/glutaminase_AS1"/>
</dbReference>
<dbReference type="PIRSF" id="PIRSF500176">
    <property type="entry name" value="L_ASNase"/>
    <property type="match status" value="1"/>
</dbReference>
<dbReference type="Pfam" id="PF00710">
    <property type="entry name" value="Asparaginase"/>
    <property type="match status" value="1"/>
</dbReference>
<dbReference type="PANTHER" id="PTHR11707">
    <property type="entry name" value="L-ASPARAGINASE"/>
    <property type="match status" value="1"/>
</dbReference>
<dbReference type="SMART" id="SM00870">
    <property type="entry name" value="Asparaginase"/>
    <property type="match status" value="1"/>
</dbReference>
<dbReference type="AlphaFoldDB" id="A0AAR5P6D7"/>
<dbReference type="PROSITE" id="PS00144">
    <property type="entry name" value="ASN_GLN_ASE_1"/>
    <property type="match status" value="1"/>
</dbReference>
<feature type="active site" evidence="8">
    <location>
        <position position="18"/>
    </location>
</feature>
<dbReference type="Pfam" id="PF17763">
    <property type="entry name" value="Asparaginase_C"/>
    <property type="match status" value="1"/>
</dbReference>
<dbReference type="CDD" id="cd08963">
    <property type="entry name" value="L-asparaginase_I"/>
    <property type="match status" value="1"/>
</dbReference>
<dbReference type="InterPro" id="IPR027474">
    <property type="entry name" value="L-asparaginase_N"/>
</dbReference>
<dbReference type="GO" id="GO:0006528">
    <property type="term" value="P:asparagine metabolic process"/>
    <property type="evidence" value="ECO:0007669"/>
    <property type="project" value="UniProtKB-ARBA"/>
</dbReference>
<feature type="domain" description="Asparaginase/glutaminase C-terminal" evidence="10">
    <location>
        <begin position="238"/>
        <end position="353"/>
    </location>
</feature>
<keyword evidence="4" id="KW-0040">ANK repeat</keyword>
<evidence type="ECO:0000259" key="10">
    <source>
        <dbReference type="Pfam" id="PF17763"/>
    </source>
</evidence>
<dbReference type="SFLD" id="SFLDS00057">
    <property type="entry name" value="Glutaminase/Asparaginase"/>
    <property type="match status" value="1"/>
</dbReference>
<dbReference type="InterPro" id="IPR036152">
    <property type="entry name" value="Asp/glu_Ase-like_sf"/>
</dbReference>
<dbReference type="InterPro" id="IPR006034">
    <property type="entry name" value="Asparaginase/glutaminase-like"/>
</dbReference>
<dbReference type="InterPro" id="IPR006033">
    <property type="entry name" value="AsnA_fam"/>
</dbReference>
<reference evidence="12" key="1">
    <citation type="journal article" date="2013" name="Genome Biol.">
        <title>Draft genome of the mountain pine beetle, Dendroctonus ponderosae Hopkins, a major forest pest.</title>
        <authorList>
            <person name="Keeling C.I."/>
            <person name="Yuen M.M."/>
            <person name="Liao N.Y."/>
            <person name="Docking T.R."/>
            <person name="Chan S.K."/>
            <person name="Taylor G.A."/>
            <person name="Palmquist D.L."/>
            <person name="Jackman S.D."/>
            <person name="Nguyen A."/>
            <person name="Li M."/>
            <person name="Henderson H."/>
            <person name="Janes J.K."/>
            <person name="Zhao Y."/>
            <person name="Pandoh P."/>
            <person name="Moore R."/>
            <person name="Sperling F.A."/>
            <person name="Huber D.P."/>
            <person name="Birol I."/>
            <person name="Jones S.J."/>
            <person name="Bohlmann J."/>
        </authorList>
    </citation>
    <scope>NUCLEOTIDE SEQUENCE</scope>
</reference>
<keyword evidence="3" id="KW-0378">Hydrolase</keyword>
<dbReference type="PANTHER" id="PTHR11707:SF28">
    <property type="entry name" value="60 KDA LYSOPHOSPHOLIPASE"/>
    <property type="match status" value="1"/>
</dbReference>
<evidence type="ECO:0000313" key="12">
    <source>
        <dbReference type="Proteomes" id="UP000019118"/>
    </source>
</evidence>
<dbReference type="Proteomes" id="UP000019118">
    <property type="component" value="Unassembled WGS sequence"/>
</dbReference>
<keyword evidence="2" id="KW-0677">Repeat</keyword>
<dbReference type="InterPro" id="IPR037152">
    <property type="entry name" value="L-asparaginase_N_sf"/>
</dbReference>
<reference evidence="11" key="2">
    <citation type="submission" date="2024-08" db="UniProtKB">
        <authorList>
            <consortium name="EnsemblMetazoa"/>
        </authorList>
    </citation>
    <scope>IDENTIFICATION</scope>
</reference>
<evidence type="ECO:0000256" key="1">
    <source>
        <dbReference type="ARBA" id="ARBA00012920"/>
    </source>
</evidence>
<evidence type="ECO:0000256" key="7">
    <source>
        <dbReference type="PIRSR" id="PIRSR001220-2"/>
    </source>
</evidence>
<dbReference type="FunFam" id="3.40.50.40:FF:000001">
    <property type="entry name" value="L-asparaginase 1"/>
    <property type="match status" value="1"/>
</dbReference>
<dbReference type="GO" id="GO:0004067">
    <property type="term" value="F:asparaginase activity"/>
    <property type="evidence" value="ECO:0007669"/>
    <property type="project" value="UniProtKB-UniRule"/>
</dbReference>
<evidence type="ECO:0000256" key="6">
    <source>
        <dbReference type="PIRSR" id="PIRSR001220-1"/>
    </source>
</evidence>
<accession>A0AAR5P6D7</accession>
<evidence type="ECO:0000256" key="5">
    <source>
        <dbReference type="ARBA" id="ARBA00061199"/>
    </source>
</evidence>
<dbReference type="PROSITE" id="PS51732">
    <property type="entry name" value="ASN_GLN_ASE_3"/>
    <property type="match status" value="1"/>
</dbReference>
<comment type="similarity">
    <text evidence="5">In the N-terminal section; belongs to the asparaginase 1 family.</text>
</comment>
<dbReference type="InterPro" id="IPR040919">
    <property type="entry name" value="Asparaginase_C"/>
</dbReference>
<dbReference type="Gene3D" id="3.40.50.1170">
    <property type="entry name" value="L-asparaginase, N-terminal domain"/>
    <property type="match status" value="1"/>
</dbReference>
<dbReference type="EC" id="3.5.1.1" evidence="1"/>
<sequence length="365" mass="40760">MSEPAELRKVLVLYTGGTIGMKRNHQGVLVPAPDVLTAKIKTCPELHDLDLARIYSVRNHELITRVSSSNKAIVYQIREYHPLLDSSNMTPKEWVIIAKNIEENYNDFDGFVILSGTDTMAFTASALSFMFKNLQKPIIITGAQIPIFDNPSDAKNHILSALVFASCSDIPEVCVYFSNKLFRGNRVKKMSCSQLDCFDSPNYPVLAEIGFNCRIYRHNTLPRSERGHLMVCTNLCERVGILYIFPTLTRTQLLSFLEPTLEGVVLITYGAGNIPSHRQDLLDVLRNAVGRGVTVVSVTQCIKGSVGLYYETGKCLEEIGVISCYDMTVEAAYAKLVVVCGMVSQSEERAELMKQVFRGEMTIQH</sequence>
<dbReference type="InterPro" id="IPR027473">
    <property type="entry name" value="L-asparaginase_C"/>
</dbReference>
<organism evidence="11 12">
    <name type="scientific">Dendroctonus ponderosae</name>
    <name type="common">Mountain pine beetle</name>
    <dbReference type="NCBI Taxonomy" id="77166"/>
    <lineage>
        <taxon>Eukaryota</taxon>
        <taxon>Metazoa</taxon>
        <taxon>Ecdysozoa</taxon>
        <taxon>Arthropoda</taxon>
        <taxon>Hexapoda</taxon>
        <taxon>Insecta</taxon>
        <taxon>Pterygota</taxon>
        <taxon>Neoptera</taxon>
        <taxon>Endopterygota</taxon>
        <taxon>Coleoptera</taxon>
        <taxon>Polyphaga</taxon>
        <taxon>Cucujiformia</taxon>
        <taxon>Curculionidae</taxon>
        <taxon>Scolytinae</taxon>
        <taxon>Dendroctonus</taxon>
    </lineage>
</organism>
<evidence type="ECO:0000256" key="8">
    <source>
        <dbReference type="PROSITE-ProRule" id="PRU10099"/>
    </source>
</evidence>
<dbReference type="PIRSF" id="PIRSF001220">
    <property type="entry name" value="L-ASNase_gatD"/>
    <property type="match status" value="1"/>
</dbReference>
<dbReference type="EnsemblMetazoa" id="XM_019901109.1">
    <property type="protein sequence ID" value="XP_019756668.1"/>
    <property type="gene ID" value="LOC109535229"/>
</dbReference>
<dbReference type="GeneID" id="109535229"/>
<dbReference type="SUPFAM" id="SSF53774">
    <property type="entry name" value="Glutaminase/Asparaginase"/>
    <property type="match status" value="1"/>
</dbReference>
<evidence type="ECO:0000256" key="3">
    <source>
        <dbReference type="ARBA" id="ARBA00022801"/>
    </source>
</evidence>
<dbReference type="NCBIfam" id="TIGR00519">
    <property type="entry name" value="asnASE_I"/>
    <property type="match status" value="1"/>
</dbReference>
<dbReference type="Gene3D" id="3.40.50.40">
    <property type="match status" value="1"/>
</dbReference>
<dbReference type="FunFam" id="3.40.50.1170:FF:000003">
    <property type="entry name" value="60 kDa lysophospholipase"/>
    <property type="match status" value="1"/>
</dbReference>
<keyword evidence="12" id="KW-1185">Reference proteome</keyword>
<dbReference type="KEGG" id="dpa:109535229"/>
<evidence type="ECO:0000256" key="2">
    <source>
        <dbReference type="ARBA" id="ARBA00022737"/>
    </source>
</evidence>
<protein>
    <recommendedName>
        <fullName evidence="1">asparaginase</fullName>
        <ecNumber evidence="1">3.5.1.1</ecNumber>
    </recommendedName>
</protein>
<dbReference type="PRINTS" id="PR00139">
    <property type="entry name" value="ASNGLNASE"/>
</dbReference>
<evidence type="ECO:0000313" key="11">
    <source>
        <dbReference type="EnsemblMetazoa" id="XP_019756668.1"/>
    </source>
</evidence>
<evidence type="ECO:0000259" key="9">
    <source>
        <dbReference type="Pfam" id="PF00710"/>
    </source>
</evidence>
<evidence type="ECO:0000256" key="4">
    <source>
        <dbReference type="ARBA" id="ARBA00023043"/>
    </source>
</evidence>
<feature type="active site" description="O-isoaspartyl threonine intermediate" evidence="6">
    <location>
        <position position="18"/>
    </location>
</feature>